<comment type="caution">
    <text evidence="5">Lacks conserved residue(s) required for the propagation of feature annotation.</text>
</comment>
<feature type="binding site" evidence="5">
    <location>
        <position position="132"/>
    </location>
    <ligand>
        <name>substrate</name>
    </ligand>
</feature>
<dbReference type="EC" id="3.5.1.2" evidence="2 5"/>
<evidence type="ECO:0000256" key="3">
    <source>
        <dbReference type="ARBA" id="ARBA00022801"/>
    </source>
</evidence>
<comment type="catalytic activity">
    <reaction evidence="4 5">
        <text>L-glutamine + H2O = L-glutamate + NH4(+)</text>
        <dbReference type="Rhea" id="RHEA:15889"/>
        <dbReference type="ChEBI" id="CHEBI:15377"/>
        <dbReference type="ChEBI" id="CHEBI:28938"/>
        <dbReference type="ChEBI" id="CHEBI:29985"/>
        <dbReference type="ChEBI" id="CHEBI:58359"/>
        <dbReference type="EC" id="3.5.1.2"/>
    </reaction>
</comment>
<dbReference type="PANTHER" id="PTHR12544">
    <property type="entry name" value="GLUTAMINASE"/>
    <property type="match status" value="1"/>
</dbReference>
<dbReference type="RefSeq" id="WP_109683909.1">
    <property type="nucleotide sequence ID" value="NZ_QGDN01000001.1"/>
</dbReference>
<keyword evidence="3 5" id="KW-0378">Hydrolase</keyword>
<comment type="similarity">
    <text evidence="1 5">Belongs to the glutaminase family.</text>
</comment>
<gene>
    <name evidence="5" type="primary">glsA</name>
    <name evidence="6" type="ORF">SAMN04489750_0454</name>
</gene>
<dbReference type="InterPro" id="IPR015868">
    <property type="entry name" value="Glutaminase"/>
</dbReference>
<evidence type="ECO:0000256" key="2">
    <source>
        <dbReference type="ARBA" id="ARBA00012918"/>
    </source>
</evidence>
<evidence type="ECO:0000313" key="6">
    <source>
        <dbReference type="EMBL" id="SSA33181.1"/>
    </source>
</evidence>
<dbReference type="OrthoDB" id="9788822at2"/>
<evidence type="ECO:0000256" key="1">
    <source>
        <dbReference type="ARBA" id="ARBA00011076"/>
    </source>
</evidence>
<dbReference type="EMBL" id="UESZ01000001">
    <property type="protein sequence ID" value="SSA33181.1"/>
    <property type="molecule type" value="Genomic_DNA"/>
</dbReference>
<comment type="subunit">
    <text evidence="5">Homotetramer.</text>
</comment>
<evidence type="ECO:0000256" key="4">
    <source>
        <dbReference type="ARBA" id="ARBA00049534"/>
    </source>
</evidence>
<dbReference type="GO" id="GO:0006543">
    <property type="term" value="P:L-glutamine catabolic process"/>
    <property type="evidence" value="ECO:0007669"/>
    <property type="project" value="TreeGrafter"/>
</dbReference>
<dbReference type="InterPro" id="IPR012338">
    <property type="entry name" value="Beta-lactam/transpept-like"/>
</dbReference>
<evidence type="ECO:0000313" key="7">
    <source>
        <dbReference type="Proteomes" id="UP000250028"/>
    </source>
</evidence>
<name>A0A2Y8ZL80_9MICO</name>
<dbReference type="PANTHER" id="PTHR12544:SF48">
    <property type="entry name" value="GLUTAMINASE 1"/>
    <property type="match status" value="1"/>
</dbReference>
<evidence type="ECO:0000256" key="5">
    <source>
        <dbReference type="HAMAP-Rule" id="MF_00313"/>
    </source>
</evidence>
<dbReference type="SUPFAM" id="SSF56601">
    <property type="entry name" value="beta-lactamase/transpeptidase-like"/>
    <property type="match status" value="1"/>
</dbReference>
<proteinExistence type="inferred from homology"/>
<dbReference type="GO" id="GO:0006537">
    <property type="term" value="P:glutamate biosynthetic process"/>
    <property type="evidence" value="ECO:0007669"/>
    <property type="project" value="TreeGrafter"/>
</dbReference>
<dbReference type="Proteomes" id="UP000250028">
    <property type="component" value="Unassembled WGS sequence"/>
</dbReference>
<dbReference type="GO" id="GO:0004359">
    <property type="term" value="F:glutaminase activity"/>
    <property type="evidence" value="ECO:0007669"/>
    <property type="project" value="UniProtKB-UniRule"/>
</dbReference>
<protein>
    <recommendedName>
        <fullName evidence="2 5">Glutaminase</fullName>
        <ecNumber evidence="2 5">3.5.1.2</ecNumber>
    </recommendedName>
</protein>
<organism evidence="6 7">
    <name type="scientific">Branchiibius hedensis</name>
    <dbReference type="NCBI Taxonomy" id="672460"/>
    <lineage>
        <taxon>Bacteria</taxon>
        <taxon>Bacillati</taxon>
        <taxon>Actinomycetota</taxon>
        <taxon>Actinomycetes</taxon>
        <taxon>Micrococcales</taxon>
        <taxon>Dermacoccaceae</taxon>
        <taxon>Branchiibius</taxon>
    </lineage>
</organism>
<feature type="binding site" evidence="5">
    <location>
        <position position="183"/>
    </location>
    <ligand>
        <name>substrate</name>
    </ligand>
</feature>
<accession>A0A2Y8ZL80</accession>
<keyword evidence="5" id="KW-0007">Acetylation</keyword>
<reference evidence="7" key="1">
    <citation type="submission" date="2016-10" db="EMBL/GenBank/DDBJ databases">
        <authorList>
            <person name="Varghese N."/>
            <person name="Submissions S."/>
        </authorList>
    </citation>
    <scope>NUCLEOTIDE SEQUENCE [LARGE SCALE GENOMIC DNA]</scope>
    <source>
        <strain evidence="7">DSM 22951</strain>
    </source>
</reference>
<feature type="binding site" evidence="5">
    <location>
        <position position="259"/>
    </location>
    <ligand>
        <name>substrate</name>
    </ligand>
</feature>
<dbReference type="AlphaFoldDB" id="A0A2Y8ZL80"/>
<dbReference type="Pfam" id="PF04960">
    <property type="entry name" value="Glutaminase"/>
    <property type="match status" value="1"/>
</dbReference>
<sequence length="327" mass="34579">MTADTADHHYVSSGNLPGHDEADAWIGRAYDEFRPVADGTVSTVYPALAEADPEKFALCLTSVNGVSLDRGDLDQKFTLMSVSKAFVLALVCEHVGLDVVRRVVGVNPTGLPFNSLAAIERFADGRTNPMVNAGAIATSSLVPGADFEERWILLTRTMSAFAGRPLTLDQATYESARNTNMRNRSIAYLLRSYDAINGDAMAALDLYTRQCCLEVTTRDLALMGATLATGGINPVTQERVVCADTAKAVLAIMTIAGMYETSGDWFLDVGVPAKSGISGCVVSVSPGKGALATYSAPLDAAGNSVRGVKTAIYLSQHLGLDVVAVPH</sequence>
<dbReference type="NCBIfam" id="TIGR03814">
    <property type="entry name" value="Gln_ase"/>
    <property type="match status" value="1"/>
</dbReference>
<keyword evidence="7" id="KW-1185">Reference proteome</keyword>
<dbReference type="HAMAP" id="MF_00313">
    <property type="entry name" value="Glutaminase"/>
    <property type="match status" value="1"/>
</dbReference>
<feature type="binding site" evidence="5">
    <location>
        <position position="81"/>
    </location>
    <ligand>
        <name>substrate</name>
    </ligand>
</feature>
<dbReference type="Gene3D" id="3.40.710.10">
    <property type="entry name" value="DD-peptidase/beta-lactamase superfamily"/>
    <property type="match status" value="1"/>
</dbReference>
<feature type="binding site" evidence="5">
    <location>
        <position position="207"/>
    </location>
    <ligand>
        <name>substrate</name>
    </ligand>
</feature>